<gene>
    <name evidence="2" type="ORF">Xinn_00264</name>
    <name evidence="3" type="ORF">XIS1_1190044</name>
</gene>
<dbReference type="RefSeq" id="WP_086954934.1">
    <property type="nucleotide sequence ID" value="NZ_CAWNQC010000112.1"/>
</dbReference>
<dbReference type="PRINTS" id="PR01994">
    <property type="entry name" value="ANTIREPRESSR"/>
</dbReference>
<evidence type="ECO:0000313" key="2">
    <source>
        <dbReference type="EMBL" id="PHM38567.1"/>
    </source>
</evidence>
<keyword evidence="5" id="KW-1185">Reference proteome</keyword>
<protein>
    <submittedName>
        <fullName evidence="2 3">Antirepressor</fullName>
    </submittedName>
</protein>
<evidence type="ECO:0000259" key="1">
    <source>
        <dbReference type="Pfam" id="PF10547"/>
    </source>
</evidence>
<evidence type="ECO:0000313" key="5">
    <source>
        <dbReference type="Proteomes" id="UP000224871"/>
    </source>
</evidence>
<feature type="domain" description="Antirepressor protein ant N-terminal" evidence="1">
    <location>
        <begin position="10"/>
        <end position="119"/>
    </location>
</feature>
<reference evidence="2 5" key="3">
    <citation type="journal article" date="2017" name="Nat. Microbiol.">
        <title>Natural product diversity associated with the nematode symbionts Photorhabdus and Xenorhabdus.</title>
        <authorList>
            <person name="Tobias N.J."/>
            <person name="Wolff H."/>
            <person name="Djahanschiri B."/>
            <person name="Grundmann F."/>
            <person name="Kronenwerth M."/>
            <person name="Shi Y.M."/>
            <person name="Simonyi S."/>
            <person name="Grun P."/>
            <person name="Shapiro-Ilan D."/>
            <person name="Pidot S.J."/>
            <person name="Stinear T.P."/>
            <person name="Ebersberger I."/>
            <person name="Bode H.B."/>
        </authorList>
    </citation>
    <scope>NUCLEOTIDE SEQUENCE [LARGE SCALE GENOMIC DNA]</scope>
    <source>
        <strain evidence="2 5">DSM 16336</strain>
    </source>
</reference>
<dbReference type="Proteomes" id="UP000196435">
    <property type="component" value="Unassembled WGS sequence"/>
</dbReference>
<proteinExistence type="predicted"/>
<dbReference type="AlphaFoldDB" id="A0A1N6MRV0"/>
<dbReference type="EMBL" id="NIBU01000002">
    <property type="protein sequence ID" value="PHM38567.1"/>
    <property type="molecule type" value="Genomic_DNA"/>
</dbReference>
<reference evidence="3" key="1">
    <citation type="submission" date="2016-12" db="EMBL/GenBank/DDBJ databases">
        <authorList>
            <person name="Song W.-J."/>
            <person name="Kurnit D.M."/>
        </authorList>
    </citation>
    <scope>NUCLEOTIDE SEQUENCE [LARGE SCALE GENOMIC DNA]</scope>
    <source>
        <strain evidence="3">HGB1681</strain>
    </source>
</reference>
<dbReference type="Pfam" id="PF10547">
    <property type="entry name" value="P22_AR_N"/>
    <property type="match status" value="1"/>
</dbReference>
<dbReference type="InterPro" id="IPR018875">
    <property type="entry name" value="Antirepressor_Ant_N"/>
</dbReference>
<reference evidence="4" key="2">
    <citation type="submission" date="2016-12" db="EMBL/GenBank/DDBJ databases">
        <authorList>
            <person name="Gaudriault S."/>
        </authorList>
    </citation>
    <scope>NUCLEOTIDE SEQUENCE [LARGE SCALE GENOMIC DNA]</scope>
    <source>
        <strain evidence="4">HGB1681 (deposited as PTA-6826 in the American Type Culture Collection)</strain>
    </source>
</reference>
<name>A0A1N6MRV0_9GAMM</name>
<evidence type="ECO:0000313" key="3">
    <source>
        <dbReference type="EMBL" id="SIP71565.1"/>
    </source>
</evidence>
<dbReference type="EMBL" id="FTLG01000023">
    <property type="protein sequence ID" value="SIP71565.1"/>
    <property type="molecule type" value="Genomic_DNA"/>
</dbReference>
<dbReference type="OrthoDB" id="1042522at2"/>
<evidence type="ECO:0000313" key="4">
    <source>
        <dbReference type="Proteomes" id="UP000196435"/>
    </source>
</evidence>
<accession>A0A1N6MRV0</accession>
<dbReference type="Proteomes" id="UP000224871">
    <property type="component" value="Unassembled WGS sequence"/>
</dbReference>
<sequence length="278" mass="33067">MNKCNIFPFDFHEDKLYLIEHKCEPYVAMKYIVEGMGLDWKAQYRRLKQRFNICMVEMTMQIPGDDQHRLVSCLALRKLPGWLMTINANKVKPEVRDKVIQYQQECDDALYDYWTKGVAINIRLKGKDWLMIFEQFHKVLTEISRQREYGIRKVLYEDLKSLADILGRDVPELEDISGKEPKIGDPCLDSDALFEFWDLFDMLETSGTPRLNHSPDPDIIAIEPFEFRQFCKNKDLEFPCINVVRREMHTRSRYPFEGHREVKSVINGKLIKCWTFRR</sequence>
<organism evidence="3 4">
    <name type="scientific">Xenorhabdus innexi</name>
    <dbReference type="NCBI Taxonomy" id="290109"/>
    <lineage>
        <taxon>Bacteria</taxon>
        <taxon>Pseudomonadati</taxon>
        <taxon>Pseudomonadota</taxon>
        <taxon>Gammaproteobacteria</taxon>
        <taxon>Enterobacterales</taxon>
        <taxon>Morganellaceae</taxon>
        <taxon>Xenorhabdus</taxon>
    </lineage>
</organism>